<protein>
    <submittedName>
        <fullName evidence="2">Uncharacterized protein LOC111025112</fullName>
    </submittedName>
</protein>
<sequence length="107" mass="12340">MATSIISLVAAEKLNDENYTQWKINLNMILVLHDLRFILIEECLQVSPPNAARVNRDVYDRWTKVNDEVKVYILASMSDVLAKKHENMVTTREIMDSLQDMFGQPSV</sequence>
<proteinExistence type="predicted"/>
<evidence type="ECO:0000313" key="2">
    <source>
        <dbReference type="RefSeq" id="XP_022158653.1"/>
    </source>
</evidence>
<dbReference type="OrthoDB" id="1920930at2759"/>
<name>A0A6J1DWQ5_MOMCH</name>
<dbReference type="RefSeq" id="XP_022158653.1">
    <property type="nucleotide sequence ID" value="XM_022302961.1"/>
</dbReference>
<evidence type="ECO:0000313" key="1">
    <source>
        <dbReference type="Proteomes" id="UP000504603"/>
    </source>
</evidence>
<keyword evidence="1" id="KW-1185">Reference proteome</keyword>
<dbReference type="Proteomes" id="UP000504603">
    <property type="component" value="Unplaced"/>
</dbReference>
<reference evidence="2" key="1">
    <citation type="submission" date="2025-08" db="UniProtKB">
        <authorList>
            <consortium name="RefSeq"/>
        </authorList>
    </citation>
    <scope>IDENTIFICATION</scope>
    <source>
        <strain evidence="2">OHB3-1</strain>
    </source>
</reference>
<dbReference type="KEGG" id="mcha:111025112"/>
<organism evidence="1 2">
    <name type="scientific">Momordica charantia</name>
    <name type="common">Bitter gourd</name>
    <name type="synonym">Balsam pear</name>
    <dbReference type="NCBI Taxonomy" id="3673"/>
    <lineage>
        <taxon>Eukaryota</taxon>
        <taxon>Viridiplantae</taxon>
        <taxon>Streptophyta</taxon>
        <taxon>Embryophyta</taxon>
        <taxon>Tracheophyta</taxon>
        <taxon>Spermatophyta</taxon>
        <taxon>Magnoliopsida</taxon>
        <taxon>eudicotyledons</taxon>
        <taxon>Gunneridae</taxon>
        <taxon>Pentapetalae</taxon>
        <taxon>rosids</taxon>
        <taxon>fabids</taxon>
        <taxon>Cucurbitales</taxon>
        <taxon>Cucurbitaceae</taxon>
        <taxon>Momordiceae</taxon>
        <taxon>Momordica</taxon>
    </lineage>
</organism>
<gene>
    <name evidence="2" type="primary">LOC111025112</name>
</gene>
<accession>A0A6J1DWQ5</accession>
<dbReference type="GeneID" id="111025112"/>
<dbReference type="AlphaFoldDB" id="A0A6J1DWQ5"/>